<dbReference type="EMBL" id="JABSTR010000001">
    <property type="protein sequence ID" value="KAH9361940.1"/>
    <property type="molecule type" value="Genomic_DNA"/>
</dbReference>
<dbReference type="Proteomes" id="UP000821853">
    <property type="component" value="Chromosome 1"/>
</dbReference>
<accession>A0A9J6FJ74</accession>
<gene>
    <name evidence="1" type="ORF">HPB48_003651</name>
</gene>
<organism evidence="1 2">
    <name type="scientific">Haemaphysalis longicornis</name>
    <name type="common">Bush tick</name>
    <dbReference type="NCBI Taxonomy" id="44386"/>
    <lineage>
        <taxon>Eukaryota</taxon>
        <taxon>Metazoa</taxon>
        <taxon>Ecdysozoa</taxon>
        <taxon>Arthropoda</taxon>
        <taxon>Chelicerata</taxon>
        <taxon>Arachnida</taxon>
        <taxon>Acari</taxon>
        <taxon>Parasitiformes</taxon>
        <taxon>Ixodida</taxon>
        <taxon>Ixodoidea</taxon>
        <taxon>Ixodidae</taxon>
        <taxon>Haemaphysalinae</taxon>
        <taxon>Haemaphysalis</taxon>
    </lineage>
</organism>
<keyword evidence="2" id="KW-1185">Reference proteome</keyword>
<comment type="caution">
    <text evidence="1">The sequence shown here is derived from an EMBL/GenBank/DDBJ whole genome shotgun (WGS) entry which is preliminary data.</text>
</comment>
<dbReference type="VEuPathDB" id="VectorBase:HLOH_042606"/>
<evidence type="ECO:0000313" key="1">
    <source>
        <dbReference type="EMBL" id="KAH9361940.1"/>
    </source>
</evidence>
<name>A0A9J6FJ74_HAELO</name>
<dbReference type="OrthoDB" id="6516567at2759"/>
<evidence type="ECO:0000313" key="2">
    <source>
        <dbReference type="Proteomes" id="UP000821853"/>
    </source>
</evidence>
<sequence>MLRDVRECNPFEENMQHTPRWTEIAVRLSEAKGKVFSARSVRDRTDLLLAQYADRYRRSLRREKKPSWKAGRNTLRVCRKKNEA</sequence>
<proteinExistence type="predicted"/>
<reference evidence="1 2" key="1">
    <citation type="journal article" date="2020" name="Cell">
        <title>Large-Scale Comparative Analyses of Tick Genomes Elucidate Their Genetic Diversity and Vector Capacities.</title>
        <authorList>
            <consortium name="Tick Genome and Microbiome Consortium (TIGMIC)"/>
            <person name="Jia N."/>
            <person name="Wang J."/>
            <person name="Shi W."/>
            <person name="Du L."/>
            <person name="Sun Y."/>
            <person name="Zhan W."/>
            <person name="Jiang J.F."/>
            <person name="Wang Q."/>
            <person name="Zhang B."/>
            <person name="Ji P."/>
            <person name="Bell-Sakyi L."/>
            <person name="Cui X.M."/>
            <person name="Yuan T.T."/>
            <person name="Jiang B.G."/>
            <person name="Yang W.F."/>
            <person name="Lam T.T."/>
            <person name="Chang Q.C."/>
            <person name="Ding S.J."/>
            <person name="Wang X.J."/>
            <person name="Zhu J.G."/>
            <person name="Ruan X.D."/>
            <person name="Zhao L."/>
            <person name="Wei J.T."/>
            <person name="Ye R.Z."/>
            <person name="Que T.C."/>
            <person name="Du C.H."/>
            <person name="Zhou Y.H."/>
            <person name="Cheng J.X."/>
            <person name="Dai P.F."/>
            <person name="Guo W.B."/>
            <person name="Han X.H."/>
            <person name="Huang E.J."/>
            <person name="Li L.F."/>
            <person name="Wei W."/>
            <person name="Gao Y.C."/>
            <person name="Liu J.Z."/>
            <person name="Shao H.Z."/>
            <person name="Wang X."/>
            <person name="Wang C.C."/>
            <person name="Yang T.C."/>
            <person name="Huo Q.B."/>
            <person name="Li W."/>
            <person name="Chen H.Y."/>
            <person name="Chen S.E."/>
            <person name="Zhou L.G."/>
            <person name="Ni X.B."/>
            <person name="Tian J.H."/>
            <person name="Sheng Y."/>
            <person name="Liu T."/>
            <person name="Pan Y.S."/>
            <person name="Xia L.Y."/>
            <person name="Li J."/>
            <person name="Zhao F."/>
            <person name="Cao W.C."/>
        </authorList>
    </citation>
    <scope>NUCLEOTIDE SEQUENCE [LARGE SCALE GENOMIC DNA]</scope>
    <source>
        <strain evidence="1">HaeL-2018</strain>
    </source>
</reference>
<dbReference type="AlphaFoldDB" id="A0A9J6FJ74"/>
<protein>
    <submittedName>
        <fullName evidence="1">Uncharacterized protein</fullName>
    </submittedName>
</protein>